<evidence type="ECO:0000256" key="3">
    <source>
        <dbReference type="ARBA" id="ARBA00022598"/>
    </source>
</evidence>
<dbReference type="PROSITE" id="PS00606">
    <property type="entry name" value="KS3_1"/>
    <property type="match status" value="1"/>
</dbReference>
<dbReference type="SMART" id="SM00825">
    <property type="entry name" value="PKS_KS"/>
    <property type="match status" value="1"/>
</dbReference>
<keyword evidence="6" id="KW-0511">Multifunctional enzyme</keyword>
<dbReference type="Proteomes" id="UP001219525">
    <property type="component" value="Unassembled WGS sequence"/>
</dbReference>
<evidence type="ECO:0000259" key="8">
    <source>
        <dbReference type="PROSITE" id="PS50075"/>
    </source>
</evidence>
<dbReference type="InterPro" id="IPR036736">
    <property type="entry name" value="ACP-like_sf"/>
</dbReference>
<dbReference type="InterPro" id="IPR023213">
    <property type="entry name" value="CAT-like_dom_sf"/>
</dbReference>
<evidence type="ECO:0000256" key="7">
    <source>
        <dbReference type="SAM" id="MobiDB-lite"/>
    </source>
</evidence>
<dbReference type="SUPFAM" id="SSF53901">
    <property type="entry name" value="Thiolase-like"/>
    <property type="match status" value="1"/>
</dbReference>
<evidence type="ECO:0000256" key="4">
    <source>
        <dbReference type="ARBA" id="ARBA00022679"/>
    </source>
</evidence>
<dbReference type="GO" id="GO:0006633">
    <property type="term" value="P:fatty acid biosynthetic process"/>
    <property type="evidence" value="ECO:0007669"/>
    <property type="project" value="InterPro"/>
</dbReference>
<dbReference type="InterPro" id="IPR000873">
    <property type="entry name" value="AMP-dep_synth/lig_dom"/>
</dbReference>
<dbReference type="Gene3D" id="3.40.47.10">
    <property type="match status" value="1"/>
</dbReference>
<dbReference type="InterPro" id="IPR042099">
    <property type="entry name" value="ANL_N_sf"/>
</dbReference>
<evidence type="ECO:0000313" key="11">
    <source>
        <dbReference type="Proteomes" id="UP001219525"/>
    </source>
</evidence>
<dbReference type="Pfam" id="PF00668">
    <property type="entry name" value="Condensation"/>
    <property type="match status" value="1"/>
</dbReference>
<keyword evidence="2" id="KW-0597">Phosphoprotein</keyword>
<dbReference type="GO" id="GO:0031177">
    <property type="term" value="F:phosphopantetheine binding"/>
    <property type="evidence" value="ECO:0007669"/>
    <property type="project" value="InterPro"/>
</dbReference>
<dbReference type="PROSITE" id="PS52004">
    <property type="entry name" value="KS3_2"/>
    <property type="match status" value="1"/>
</dbReference>
<dbReference type="InterPro" id="IPR020845">
    <property type="entry name" value="AMP-binding_CS"/>
</dbReference>
<dbReference type="Gene3D" id="3.30.559.10">
    <property type="entry name" value="Chloramphenicol acetyltransferase-like domain"/>
    <property type="match status" value="1"/>
</dbReference>
<keyword evidence="4" id="KW-0808">Transferase</keyword>
<dbReference type="Gene3D" id="3.30.300.30">
    <property type="match status" value="1"/>
</dbReference>
<name>A0AAD6VC75_9AGAR</name>
<dbReference type="GO" id="GO:0016874">
    <property type="term" value="F:ligase activity"/>
    <property type="evidence" value="ECO:0007669"/>
    <property type="project" value="UniProtKB-KW"/>
</dbReference>
<reference evidence="10" key="1">
    <citation type="submission" date="2023-03" db="EMBL/GenBank/DDBJ databases">
        <title>Massive genome expansion in bonnet fungi (Mycena s.s.) driven by repeated elements and novel gene families across ecological guilds.</title>
        <authorList>
            <consortium name="Lawrence Berkeley National Laboratory"/>
            <person name="Harder C.B."/>
            <person name="Miyauchi S."/>
            <person name="Viragh M."/>
            <person name="Kuo A."/>
            <person name="Thoen E."/>
            <person name="Andreopoulos B."/>
            <person name="Lu D."/>
            <person name="Skrede I."/>
            <person name="Drula E."/>
            <person name="Henrissat B."/>
            <person name="Morin E."/>
            <person name="Kohler A."/>
            <person name="Barry K."/>
            <person name="LaButti K."/>
            <person name="Morin E."/>
            <person name="Salamov A."/>
            <person name="Lipzen A."/>
            <person name="Mereny Z."/>
            <person name="Hegedus B."/>
            <person name="Baldrian P."/>
            <person name="Stursova M."/>
            <person name="Weitz H."/>
            <person name="Taylor A."/>
            <person name="Grigoriev I.V."/>
            <person name="Nagy L.G."/>
            <person name="Martin F."/>
            <person name="Kauserud H."/>
        </authorList>
    </citation>
    <scope>NUCLEOTIDE SEQUENCE</scope>
    <source>
        <strain evidence="10">9144</strain>
    </source>
</reference>
<dbReference type="Gene3D" id="3.30.559.30">
    <property type="entry name" value="Nonribosomal peptide synthetase, condensation domain"/>
    <property type="match status" value="1"/>
</dbReference>
<dbReference type="InterPro" id="IPR020841">
    <property type="entry name" value="PKS_Beta-ketoAc_synthase_dom"/>
</dbReference>
<dbReference type="SUPFAM" id="SSF52777">
    <property type="entry name" value="CoA-dependent acyltransferases"/>
    <property type="match status" value="2"/>
</dbReference>
<evidence type="ECO:0000256" key="6">
    <source>
        <dbReference type="ARBA" id="ARBA00023268"/>
    </source>
</evidence>
<evidence type="ECO:0000259" key="9">
    <source>
        <dbReference type="PROSITE" id="PS52004"/>
    </source>
</evidence>
<organism evidence="10 11">
    <name type="scientific">Mycena pura</name>
    <dbReference type="NCBI Taxonomy" id="153505"/>
    <lineage>
        <taxon>Eukaryota</taxon>
        <taxon>Fungi</taxon>
        <taxon>Dikarya</taxon>
        <taxon>Basidiomycota</taxon>
        <taxon>Agaricomycotina</taxon>
        <taxon>Agaricomycetes</taxon>
        <taxon>Agaricomycetidae</taxon>
        <taxon>Agaricales</taxon>
        <taxon>Marasmiineae</taxon>
        <taxon>Mycenaceae</taxon>
        <taxon>Mycena</taxon>
    </lineage>
</organism>
<sequence>MHLIIGPAPGYTASPSGRSASSLPHDVAAVYPMTRSQEGLWRAYSAAPKHTMFNLTLQVLFRGADAISLEQLLRGETSVHTLTARHAMLRSTFHKECASHPKPYIMEWNPSRALPVVRLLTSPSTPIDQAMIHSCLRTAVDLSSEFAVRWVIVQEGSNIDLYLVAHHIALDGKSMSVLSSELLEILSISESQSKSPVVSDTFHKMHIMETAYRSSSAFEAAEEFWLGQSKISSPLVWKTKSPPLRSTNYREIDTWFNFSKEELARLSERYRTSWFRVAVSIVGVLLQMSSEPTLHDNTVALAFSGRPDRMAQTVGHFTNALPIKIPLNEVLRSQNPTLDALVRSVAASVSAAKKHDQFSFLDLCDAHRAAGLTAPRLQVAITLSPQLACRDCRLYPVEGSYDLFFCFLEGKDTVSLDVIYDPLVFSAETVNGFKAEFGKLTELARADTLLDLTSFPSLMAHIPRLLPSLDPTDSFQISTTPLQALFAYQVARNPAAAALYCGEKPASGQYVTYLELHERSNQIAHVLRQSGVRRHKVVLLYLERSFALMEWIIGVLKSGAAYTVADQGHPIERTRSVISVAQPDLIVDDGNGCDMARLGHSESVPVLDTRILRLKNIFGDIENISEPSDVAYIMFTSGSTGQPKGVDVLHSNLSHFVVNAYASGYLPLGSGSRVLQWANFTFDASVIEWSLCLAFGGTLCFTEFPHALVGDYLADVIESNNITHINLTASMLATLPVDRLLPTLVHISVGGEMVPDGLVETWLKRVNVQNAYGPTECTAVMAHQSYARGAHNTQPTAIIGKPFPHMAFYTCEEQFQTLLPANEIGELCIGGPQVGRGYRNRHDLTDKKFMVHPQLGQRLYRTGDRGKILPDGRVFILGRLDREIKIRGYRINLADVERFISELITEVVSVSVQAVESGMKLCAFVTPSNIDGEELRRRLEARIPRYMVPQAVFGVQRLPLNANGKTDHQKVQQTIDDLISSSKQASPFTPPITPPSTISTPSSTSRSEPSASVKLISEAWIALLDLKAEPRAHDNFFELGGNSILAQSLTTRLRKMFPSTSRQVSVIDIFTHPRLQELTSLMDNLNNLAGPTGLSDSPINTQAAPVITPNANIAIVGIAGRFPGASNADDFYDLLLDRKEALSFFPRKPTGGNLFEGEKYVPKRGTLLNMHEFDGMRWGISEDEARTMDPQQQLFVMVAKEALEDADCVVPWEGPNITGLYVGAATRSSDSGHPHEAAPCISAQTAYHLNLQGPSVTLDTACSSGMVALSLAVDHLRAGRCDIAVVGGVSTKFPQTGYVAKEHGILSPSGHCRPFDHRADGSVPGDAVCALVLRRLDDAIAAANEIYAVVAGIAGAASGSMGKAGLTTPSPRGQAETIKRAWADAGMSPTELVYAELHGSGTPIGDALELEGMRMARAEVDAGETSYTFGSNKGNVGNCEAASGIISVIKLCKSIQHRFIPPLQSFEALNPMIQPNPVAKPAAEGVHITPDAVLSSSSLGFGGINVHCIIRFPPAAYGRISRTRVSHAPEKHS</sequence>
<dbReference type="SUPFAM" id="SSF47336">
    <property type="entry name" value="ACP-like"/>
    <property type="match status" value="1"/>
</dbReference>
<dbReference type="InterPro" id="IPR020806">
    <property type="entry name" value="PKS_PP-bd"/>
</dbReference>
<dbReference type="EMBL" id="JARJCW010000033">
    <property type="protein sequence ID" value="KAJ7208643.1"/>
    <property type="molecule type" value="Genomic_DNA"/>
</dbReference>
<dbReference type="InterPro" id="IPR045851">
    <property type="entry name" value="AMP-bd_C_sf"/>
</dbReference>
<keyword evidence="1" id="KW-0596">Phosphopantetheine</keyword>
<dbReference type="Pfam" id="PF00550">
    <property type="entry name" value="PP-binding"/>
    <property type="match status" value="1"/>
</dbReference>
<dbReference type="SUPFAM" id="SSF56801">
    <property type="entry name" value="Acetyl-CoA synthetase-like"/>
    <property type="match status" value="1"/>
</dbReference>
<dbReference type="InterPro" id="IPR025110">
    <property type="entry name" value="AMP-bd_C"/>
</dbReference>
<keyword evidence="3" id="KW-0436">Ligase</keyword>
<dbReference type="Pfam" id="PF02801">
    <property type="entry name" value="Ketoacyl-synt_C"/>
    <property type="match status" value="1"/>
</dbReference>
<feature type="domain" description="Ketosynthase family 3 (KS3)" evidence="9">
    <location>
        <begin position="1110"/>
        <end position="1512"/>
    </location>
</feature>
<dbReference type="GO" id="GO:0043041">
    <property type="term" value="P:amino acid activation for nonribosomal peptide biosynthetic process"/>
    <property type="evidence" value="ECO:0007669"/>
    <property type="project" value="TreeGrafter"/>
</dbReference>
<evidence type="ECO:0000256" key="2">
    <source>
        <dbReference type="ARBA" id="ARBA00022553"/>
    </source>
</evidence>
<keyword evidence="11" id="KW-1185">Reference proteome</keyword>
<feature type="region of interest" description="Disordered" evidence="7">
    <location>
        <begin position="982"/>
        <end position="1009"/>
    </location>
</feature>
<dbReference type="CDD" id="cd00833">
    <property type="entry name" value="PKS"/>
    <property type="match status" value="1"/>
</dbReference>
<accession>A0AAD6VC75</accession>
<dbReference type="Pfam" id="PF13193">
    <property type="entry name" value="AMP-binding_C"/>
    <property type="match status" value="1"/>
</dbReference>
<dbReference type="Gene3D" id="1.10.1200.10">
    <property type="entry name" value="ACP-like"/>
    <property type="match status" value="1"/>
</dbReference>
<dbReference type="InterPro" id="IPR010071">
    <property type="entry name" value="AA_adenyl_dom"/>
</dbReference>
<dbReference type="GO" id="GO:0044550">
    <property type="term" value="P:secondary metabolite biosynthetic process"/>
    <property type="evidence" value="ECO:0007669"/>
    <property type="project" value="TreeGrafter"/>
</dbReference>
<dbReference type="GO" id="GO:0005737">
    <property type="term" value="C:cytoplasm"/>
    <property type="evidence" value="ECO:0007669"/>
    <property type="project" value="TreeGrafter"/>
</dbReference>
<dbReference type="Gene3D" id="3.40.50.12780">
    <property type="entry name" value="N-terminal domain of ligase-like"/>
    <property type="match status" value="1"/>
</dbReference>
<dbReference type="PANTHER" id="PTHR45527">
    <property type="entry name" value="NONRIBOSOMAL PEPTIDE SYNTHETASE"/>
    <property type="match status" value="1"/>
</dbReference>
<dbReference type="PROSITE" id="PS50075">
    <property type="entry name" value="CARRIER"/>
    <property type="match status" value="1"/>
</dbReference>
<evidence type="ECO:0000256" key="5">
    <source>
        <dbReference type="ARBA" id="ARBA00023026"/>
    </source>
</evidence>
<feature type="domain" description="Carrier" evidence="8">
    <location>
        <begin position="1007"/>
        <end position="1086"/>
    </location>
</feature>
<dbReference type="PROSITE" id="PS00455">
    <property type="entry name" value="AMP_BINDING"/>
    <property type="match status" value="1"/>
</dbReference>
<feature type="compositionally biased region" description="Low complexity" evidence="7">
    <location>
        <begin position="995"/>
        <end position="1009"/>
    </location>
</feature>
<dbReference type="InterPro" id="IPR014031">
    <property type="entry name" value="Ketoacyl_synth_C"/>
</dbReference>
<dbReference type="GO" id="GO:0004315">
    <property type="term" value="F:3-oxoacyl-[acyl-carrier-protein] synthase activity"/>
    <property type="evidence" value="ECO:0007669"/>
    <property type="project" value="InterPro"/>
</dbReference>
<protein>
    <submittedName>
        <fullName evidence="10">Amino acid adenylation domain protein</fullName>
    </submittedName>
</protein>
<dbReference type="InterPro" id="IPR016039">
    <property type="entry name" value="Thiolase-like"/>
</dbReference>
<dbReference type="InterPro" id="IPR014030">
    <property type="entry name" value="Ketoacyl_synth_N"/>
</dbReference>
<dbReference type="Pfam" id="PF00501">
    <property type="entry name" value="AMP-binding"/>
    <property type="match status" value="1"/>
</dbReference>
<dbReference type="InterPro" id="IPR009081">
    <property type="entry name" value="PP-bd_ACP"/>
</dbReference>
<dbReference type="Pfam" id="PF00109">
    <property type="entry name" value="ketoacyl-synt"/>
    <property type="match status" value="1"/>
</dbReference>
<keyword evidence="5" id="KW-0843">Virulence</keyword>
<comment type="caution">
    <text evidence="10">The sequence shown here is derived from an EMBL/GenBank/DDBJ whole genome shotgun (WGS) entry which is preliminary data.</text>
</comment>
<gene>
    <name evidence="10" type="ORF">GGX14DRAFT_454019</name>
</gene>
<dbReference type="PANTHER" id="PTHR45527:SF1">
    <property type="entry name" value="FATTY ACID SYNTHASE"/>
    <property type="match status" value="1"/>
</dbReference>
<dbReference type="CDD" id="cd05930">
    <property type="entry name" value="A_NRPS"/>
    <property type="match status" value="1"/>
</dbReference>
<dbReference type="InterPro" id="IPR001242">
    <property type="entry name" value="Condensation_dom"/>
</dbReference>
<proteinExistence type="predicted"/>
<dbReference type="SMART" id="SM00823">
    <property type="entry name" value="PKS_PP"/>
    <property type="match status" value="1"/>
</dbReference>
<dbReference type="InterPro" id="IPR018201">
    <property type="entry name" value="Ketoacyl_synth_AS"/>
</dbReference>
<dbReference type="NCBIfam" id="TIGR01733">
    <property type="entry name" value="AA-adenyl-dom"/>
    <property type="match status" value="1"/>
</dbReference>
<evidence type="ECO:0000256" key="1">
    <source>
        <dbReference type="ARBA" id="ARBA00022450"/>
    </source>
</evidence>
<evidence type="ECO:0000313" key="10">
    <source>
        <dbReference type="EMBL" id="KAJ7208643.1"/>
    </source>
</evidence>